<reference evidence="1 2" key="1">
    <citation type="submission" date="2018-11" db="EMBL/GenBank/DDBJ databases">
        <title>Genomes From Bacteria Associated with the Canine Oral Cavity: a Test Case for Automated Genome-Based Taxonomic Assignment.</title>
        <authorList>
            <person name="Coil D.A."/>
            <person name="Jospin G."/>
            <person name="Darling A.E."/>
            <person name="Wallis C."/>
            <person name="Davis I.J."/>
            <person name="Harris S."/>
            <person name="Eisen J.A."/>
            <person name="Holcombe L.J."/>
            <person name="O'Flynn C."/>
        </authorList>
    </citation>
    <scope>NUCLEOTIDE SEQUENCE [LARGE SCALE GENOMIC DNA]</scope>
    <source>
        <strain evidence="1 2">OH887_COT-365</strain>
    </source>
</reference>
<dbReference type="OrthoDB" id="3696942at2"/>
<comment type="caution">
    <text evidence="1">The sequence shown here is derived from an EMBL/GenBank/DDBJ whole genome shotgun (WGS) entry which is preliminary data.</text>
</comment>
<organism evidence="1 2">
    <name type="scientific">Arachnia propionica</name>
    <dbReference type="NCBI Taxonomy" id="1750"/>
    <lineage>
        <taxon>Bacteria</taxon>
        <taxon>Bacillati</taxon>
        <taxon>Actinomycetota</taxon>
        <taxon>Actinomycetes</taxon>
        <taxon>Propionibacteriales</taxon>
        <taxon>Propionibacteriaceae</taxon>
        <taxon>Arachnia</taxon>
    </lineage>
</organism>
<evidence type="ECO:0000313" key="1">
    <source>
        <dbReference type="EMBL" id="RRD06223.1"/>
    </source>
</evidence>
<sequence>MSSLDNPHWRAVEEAEARFTEAVYAIPNSEVESLLEEALGSLASRRVALRILFGANPHLTVRVFPALEPLLLVSHAYLFHCRDLVRRLPAEVQRQFLTALTDKVITDRDADDEAYRRLAEFLDETGMAEALARLVEAARTSKDPAIKDVGSDFSTPPLVVEQCAASSEVLINGTRDGFTELLDWLGNPVGRHPCQGVDQEGVPPITAFVWRETTASGLTVEVRDGTLCFKGAEEARAWLAEMVEFLLADGREWVGMHVEHYPGHPYLSEDSVPLVLGLTSAVSR</sequence>
<dbReference type="Proteomes" id="UP000280819">
    <property type="component" value="Unassembled WGS sequence"/>
</dbReference>
<dbReference type="RefSeq" id="WP_124843031.1">
    <property type="nucleotide sequence ID" value="NZ_RQZG01000003.1"/>
</dbReference>
<dbReference type="AlphaFoldDB" id="A0A3P1TCJ8"/>
<accession>A0A3P1TCJ8</accession>
<evidence type="ECO:0000313" key="2">
    <source>
        <dbReference type="Proteomes" id="UP000280819"/>
    </source>
</evidence>
<proteinExistence type="predicted"/>
<protein>
    <submittedName>
        <fullName evidence="1">Uncharacterized protein</fullName>
    </submittedName>
</protein>
<dbReference type="EMBL" id="RQZG01000003">
    <property type="protein sequence ID" value="RRD06223.1"/>
    <property type="molecule type" value="Genomic_DNA"/>
</dbReference>
<gene>
    <name evidence="1" type="ORF">EII34_03615</name>
</gene>
<name>A0A3P1TCJ8_9ACTN</name>